<protein>
    <recommendedName>
        <fullName evidence="4">CsbD-like domain-containing protein</fullName>
    </recommendedName>
</protein>
<proteinExistence type="predicted"/>
<dbReference type="Proteomes" id="UP000027195">
    <property type="component" value="Unassembled WGS sequence"/>
</dbReference>
<feature type="region of interest" description="Disordered" evidence="1">
    <location>
        <begin position="69"/>
        <end position="101"/>
    </location>
</feature>
<dbReference type="PANTHER" id="PTHR40460:SF1">
    <property type="entry name" value="CSBD-LIKE DOMAIN-CONTAINING PROTEIN"/>
    <property type="match status" value="1"/>
</dbReference>
<accession>A0A067MD15</accession>
<sequence>MPSNNNSASKVSGQLNSVAGTLQETVGNLIGSKDMSRKGATRHTQGEAEISRAKAGGYVQGATDRITGKKDAIMGSVRGDKSRQAQGNARHDKGQVKVSAH</sequence>
<dbReference type="EMBL" id="KL198078">
    <property type="protein sequence ID" value="KDQ09471.1"/>
    <property type="molecule type" value="Genomic_DNA"/>
</dbReference>
<dbReference type="AlphaFoldDB" id="A0A067MD15"/>
<evidence type="ECO:0000256" key="1">
    <source>
        <dbReference type="SAM" id="MobiDB-lite"/>
    </source>
</evidence>
<dbReference type="OrthoDB" id="9999611at2759"/>
<gene>
    <name evidence="2" type="ORF">BOTBODRAFT_164801</name>
</gene>
<feature type="compositionally biased region" description="Basic and acidic residues" evidence="1">
    <location>
        <begin position="69"/>
        <end position="95"/>
    </location>
</feature>
<keyword evidence="3" id="KW-1185">Reference proteome</keyword>
<evidence type="ECO:0000313" key="3">
    <source>
        <dbReference type="Proteomes" id="UP000027195"/>
    </source>
</evidence>
<reference evidence="3" key="1">
    <citation type="journal article" date="2014" name="Proc. Natl. Acad. Sci. U.S.A.">
        <title>Extensive sampling of basidiomycete genomes demonstrates inadequacy of the white-rot/brown-rot paradigm for wood decay fungi.</title>
        <authorList>
            <person name="Riley R."/>
            <person name="Salamov A.A."/>
            <person name="Brown D.W."/>
            <person name="Nagy L.G."/>
            <person name="Floudas D."/>
            <person name="Held B.W."/>
            <person name="Levasseur A."/>
            <person name="Lombard V."/>
            <person name="Morin E."/>
            <person name="Otillar R."/>
            <person name="Lindquist E.A."/>
            <person name="Sun H."/>
            <person name="LaButti K.M."/>
            <person name="Schmutz J."/>
            <person name="Jabbour D."/>
            <person name="Luo H."/>
            <person name="Baker S.E."/>
            <person name="Pisabarro A.G."/>
            <person name="Walton J.D."/>
            <person name="Blanchette R.A."/>
            <person name="Henrissat B."/>
            <person name="Martin F."/>
            <person name="Cullen D."/>
            <person name="Hibbett D.S."/>
            <person name="Grigoriev I.V."/>
        </authorList>
    </citation>
    <scope>NUCLEOTIDE SEQUENCE [LARGE SCALE GENOMIC DNA]</scope>
    <source>
        <strain evidence="3">FD-172 SS1</strain>
    </source>
</reference>
<name>A0A067MD15_BOTB1</name>
<dbReference type="STRING" id="930990.A0A067MD15"/>
<dbReference type="InParanoid" id="A0A067MD15"/>
<evidence type="ECO:0000313" key="2">
    <source>
        <dbReference type="EMBL" id="KDQ09471.1"/>
    </source>
</evidence>
<feature type="region of interest" description="Disordered" evidence="1">
    <location>
        <begin position="28"/>
        <end position="56"/>
    </location>
</feature>
<organism evidence="2 3">
    <name type="scientific">Botryobasidium botryosum (strain FD-172 SS1)</name>
    <dbReference type="NCBI Taxonomy" id="930990"/>
    <lineage>
        <taxon>Eukaryota</taxon>
        <taxon>Fungi</taxon>
        <taxon>Dikarya</taxon>
        <taxon>Basidiomycota</taxon>
        <taxon>Agaricomycotina</taxon>
        <taxon>Agaricomycetes</taxon>
        <taxon>Cantharellales</taxon>
        <taxon>Botryobasidiaceae</taxon>
        <taxon>Botryobasidium</taxon>
    </lineage>
</organism>
<evidence type="ECO:0008006" key="4">
    <source>
        <dbReference type="Google" id="ProtNLM"/>
    </source>
</evidence>
<dbReference type="HOGENOM" id="CLU_167733_0_0_1"/>
<dbReference type="PANTHER" id="PTHR40460">
    <property type="entry name" value="CHROMOSOME 1, WHOLE GENOME SHOTGUN SEQUENCE"/>
    <property type="match status" value="1"/>
</dbReference>